<keyword evidence="1" id="KW-0732">Signal</keyword>
<sequence>MKTSNKLLLAALIILTGSMVAYDTALKAEYQTGNFKSRFRNLEQQQVGQFNTIRVNSANLISVSIEHNSSSKVWISKWVKDRVTVESKNGELIIDVKEKYKADERQVRGSILILCPKVVKITTKSDSANSKYIDNRQLTVTGFDQRELNLDLGLTTDAFLEKTKLNALKAKVGGRTGESSLMIANNNQIATADIEVPGKNHLELLDPDIKSAKLNLADSSKITLMGRALSLVKK</sequence>
<evidence type="ECO:0000313" key="3">
    <source>
        <dbReference type="Proteomes" id="UP000466586"/>
    </source>
</evidence>
<evidence type="ECO:0008006" key="4">
    <source>
        <dbReference type="Google" id="ProtNLM"/>
    </source>
</evidence>
<reference evidence="2 3" key="1">
    <citation type="submission" date="2019-11" db="EMBL/GenBank/DDBJ databases">
        <title>Pedobacter sp. HMF7647 Genome sequencing and assembly.</title>
        <authorList>
            <person name="Kang H."/>
            <person name="Kim H."/>
            <person name="Joh K."/>
        </authorList>
    </citation>
    <scope>NUCLEOTIDE SEQUENCE [LARGE SCALE GENOMIC DNA]</scope>
    <source>
        <strain evidence="2 3">HMF7647</strain>
    </source>
</reference>
<organism evidence="2 3">
    <name type="scientific">Hufsiella arboris</name>
    <dbReference type="NCBI Taxonomy" id="2695275"/>
    <lineage>
        <taxon>Bacteria</taxon>
        <taxon>Pseudomonadati</taxon>
        <taxon>Bacteroidota</taxon>
        <taxon>Sphingobacteriia</taxon>
        <taxon>Sphingobacteriales</taxon>
        <taxon>Sphingobacteriaceae</taxon>
        <taxon>Hufsiella</taxon>
    </lineage>
</organism>
<dbReference type="Proteomes" id="UP000466586">
    <property type="component" value="Unassembled WGS sequence"/>
</dbReference>
<feature type="signal peptide" evidence="1">
    <location>
        <begin position="1"/>
        <end position="21"/>
    </location>
</feature>
<feature type="chain" id="PRO_5029567036" description="Auto-transporter adhesin head GIN domain-containing protein" evidence="1">
    <location>
        <begin position="22"/>
        <end position="234"/>
    </location>
</feature>
<dbReference type="Gene3D" id="2.160.20.120">
    <property type="match status" value="1"/>
</dbReference>
<gene>
    <name evidence="2" type="ORF">GS399_10930</name>
</gene>
<accession>A0A7K1YA94</accession>
<comment type="caution">
    <text evidence="2">The sequence shown here is derived from an EMBL/GenBank/DDBJ whole genome shotgun (WGS) entry which is preliminary data.</text>
</comment>
<evidence type="ECO:0000256" key="1">
    <source>
        <dbReference type="SAM" id="SignalP"/>
    </source>
</evidence>
<dbReference type="AlphaFoldDB" id="A0A7K1YA94"/>
<keyword evidence="3" id="KW-1185">Reference proteome</keyword>
<dbReference type="RefSeq" id="WP_160844652.1">
    <property type="nucleotide sequence ID" value="NZ_WVHT01000004.1"/>
</dbReference>
<proteinExistence type="predicted"/>
<dbReference type="EMBL" id="WVHT01000004">
    <property type="protein sequence ID" value="MXV51484.1"/>
    <property type="molecule type" value="Genomic_DNA"/>
</dbReference>
<protein>
    <recommendedName>
        <fullName evidence="4">Auto-transporter adhesin head GIN domain-containing protein</fullName>
    </recommendedName>
</protein>
<name>A0A7K1YA94_9SPHI</name>
<evidence type="ECO:0000313" key="2">
    <source>
        <dbReference type="EMBL" id="MXV51484.1"/>
    </source>
</evidence>